<evidence type="ECO:0000313" key="3">
    <source>
        <dbReference type="Proteomes" id="UP000053464"/>
    </source>
</evidence>
<dbReference type="OrthoDB" id="7410360at2"/>
<comment type="caution">
    <text evidence="2">The sequence shown here is derived from an EMBL/GenBank/DDBJ whole genome shotgun (WGS) entry which is preliminary data.</text>
</comment>
<sequence length="71" mass="7638">MSSYRVEFNQGGLPSGDRQSLPVPDLTTALVVADINLERGVAELHDGDKLVATIEKHGRGGRTYWEISAAA</sequence>
<protein>
    <submittedName>
        <fullName evidence="2">Uncharacterized protein</fullName>
    </submittedName>
</protein>
<gene>
    <name evidence="2" type="ORF">AAW00_13330</name>
</gene>
<reference evidence="2 3" key="1">
    <citation type="submission" date="2015-04" db="EMBL/GenBank/DDBJ databases">
        <title>The draft genome sequence of Erythrobacter luteus KA37.</title>
        <authorList>
            <person name="Zhuang L."/>
            <person name="Liu Y."/>
            <person name="Shao Z."/>
        </authorList>
    </citation>
    <scope>NUCLEOTIDE SEQUENCE [LARGE SCALE GENOMIC DNA]</scope>
    <source>
        <strain evidence="2 3">KA37</strain>
    </source>
</reference>
<organism evidence="2 3">
    <name type="scientific">Aurantiacibacter luteus</name>
    <dbReference type="NCBI Taxonomy" id="1581420"/>
    <lineage>
        <taxon>Bacteria</taxon>
        <taxon>Pseudomonadati</taxon>
        <taxon>Pseudomonadota</taxon>
        <taxon>Alphaproteobacteria</taxon>
        <taxon>Sphingomonadales</taxon>
        <taxon>Erythrobacteraceae</taxon>
        <taxon>Aurantiacibacter</taxon>
    </lineage>
</organism>
<dbReference type="Proteomes" id="UP000053464">
    <property type="component" value="Unassembled WGS sequence"/>
</dbReference>
<evidence type="ECO:0000313" key="2">
    <source>
        <dbReference type="EMBL" id="KLE32413.1"/>
    </source>
</evidence>
<name>A0A0G9MSW4_9SPHN</name>
<keyword evidence="3" id="KW-1185">Reference proteome</keyword>
<accession>A0A0G9MSW4</accession>
<dbReference type="EMBL" id="LBHB01000004">
    <property type="protein sequence ID" value="KLE32413.1"/>
    <property type="molecule type" value="Genomic_DNA"/>
</dbReference>
<dbReference type="STRING" id="1581420.AAW00_13330"/>
<dbReference type="PATRIC" id="fig|1581420.6.peg.2723"/>
<feature type="region of interest" description="Disordered" evidence="1">
    <location>
        <begin position="1"/>
        <end position="20"/>
    </location>
</feature>
<dbReference type="RefSeq" id="WP_047004927.1">
    <property type="nucleotide sequence ID" value="NZ_LBHB01000004.1"/>
</dbReference>
<dbReference type="AlphaFoldDB" id="A0A0G9MSW4"/>
<proteinExistence type="predicted"/>
<evidence type="ECO:0000256" key="1">
    <source>
        <dbReference type="SAM" id="MobiDB-lite"/>
    </source>
</evidence>